<dbReference type="InterPro" id="IPR000999">
    <property type="entry name" value="RNase_III_dom"/>
</dbReference>
<keyword evidence="13" id="KW-1185">Reference proteome</keyword>
<dbReference type="Gene3D" id="1.10.1520.10">
    <property type="entry name" value="Ribonuclease III domain"/>
    <property type="match status" value="1"/>
</dbReference>
<dbReference type="PROSITE" id="PS50137">
    <property type="entry name" value="DS_RBD"/>
    <property type="match status" value="1"/>
</dbReference>
<organism evidence="12 13">
    <name type="scientific">Antrodiella citrinella</name>
    <dbReference type="NCBI Taxonomy" id="2447956"/>
    <lineage>
        <taxon>Eukaryota</taxon>
        <taxon>Fungi</taxon>
        <taxon>Dikarya</taxon>
        <taxon>Basidiomycota</taxon>
        <taxon>Agaricomycotina</taxon>
        <taxon>Agaricomycetes</taxon>
        <taxon>Polyporales</taxon>
        <taxon>Steccherinaceae</taxon>
        <taxon>Antrodiella</taxon>
    </lineage>
</organism>
<dbReference type="AlphaFoldDB" id="A0A4S4LWP3"/>
<evidence type="ECO:0000259" key="11">
    <source>
        <dbReference type="PROSITE" id="PS50142"/>
    </source>
</evidence>
<dbReference type="GO" id="GO:0003735">
    <property type="term" value="F:structural constituent of ribosome"/>
    <property type="evidence" value="ECO:0007669"/>
    <property type="project" value="TreeGrafter"/>
</dbReference>
<evidence type="ECO:0000313" key="13">
    <source>
        <dbReference type="Proteomes" id="UP000308730"/>
    </source>
</evidence>
<feature type="compositionally biased region" description="Low complexity" evidence="9">
    <location>
        <begin position="36"/>
        <end position="46"/>
    </location>
</feature>
<comment type="similarity">
    <text evidence="6">Belongs to the ribonuclease III family. Mitochondrion-specific ribosomal protein mL44 subfamily.</text>
</comment>
<evidence type="ECO:0000256" key="7">
    <source>
        <dbReference type="ARBA" id="ARBA00035187"/>
    </source>
</evidence>
<dbReference type="InterPro" id="IPR044444">
    <property type="entry name" value="Ribosomal_mL44_DSRM_metazoa"/>
</dbReference>
<keyword evidence="3" id="KW-0689">Ribosomal protein</keyword>
<sequence>MGHAQKRLASTAARLASSVHASSLKSFPPKEALAGPSASSKTKTPSSLAVKPNFFAADTWAALQPPTKAALSTFTHRIGLATTITSPDVVQQACTHPTFIPLFERHNPKDPVPASNANLSALGNSLLGLFATEFVNATFPHLPTRVMKAAVSAYVGPTTCSHIATEMGAQSLLRWNRTSNTPTRPAVLHADAMASIPRALTAAVYQQHSLLSARKFVHKFFLSREVDLRSMIKFRDPKLALRETVSKFGREKPVSRLLKETGRFSLSPVYVVGVFSGADELGEGFGSSLKMAEFRAAEDALLRLYLTRQPPHLVQLPSSTFSSGVGDVFTASGTAIAPYTPGEIADSEVLYGSAGRTGTQVPGARTLAMSESAADIQ</sequence>
<keyword evidence="5" id="KW-0687">Ribonucleoprotein</keyword>
<dbReference type="PANTHER" id="PTHR11207">
    <property type="entry name" value="RIBONUCLEASE III"/>
    <property type="match status" value="1"/>
</dbReference>
<dbReference type="GO" id="GO:0003725">
    <property type="term" value="F:double-stranded RNA binding"/>
    <property type="evidence" value="ECO:0007669"/>
    <property type="project" value="InterPro"/>
</dbReference>
<dbReference type="SMART" id="SM00358">
    <property type="entry name" value="DSRM"/>
    <property type="match status" value="1"/>
</dbReference>
<dbReference type="EMBL" id="SGPM01000688">
    <property type="protein sequence ID" value="THH16989.1"/>
    <property type="molecule type" value="Genomic_DNA"/>
</dbReference>
<dbReference type="Proteomes" id="UP000308730">
    <property type="component" value="Unassembled WGS sequence"/>
</dbReference>
<feature type="region of interest" description="Disordered" evidence="9">
    <location>
        <begin position="19"/>
        <end position="46"/>
    </location>
</feature>
<dbReference type="GO" id="GO:0005739">
    <property type="term" value="C:mitochondrion"/>
    <property type="evidence" value="ECO:0007669"/>
    <property type="project" value="TreeGrafter"/>
</dbReference>
<keyword evidence="4" id="KW-0496">Mitochondrion</keyword>
<evidence type="ECO:0000256" key="1">
    <source>
        <dbReference type="ARBA" id="ARBA00004173"/>
    </source>
</evidence>
<dbReference type="SUPFAM" id="SSF69065">
    <property type="entry name" value="RNase III domain-like"/>
    <property type="match status" value="1"/>
</dbReference>
<evidence type="ECO:0000256" key="9">
    <source>
        <dbReference type="SAM" id="MobiDB-lite"/>
    </source>
</evidence>
<evidence type="ECO:0000313" key="12">
    <source>
        <dbReference type="EMBL" id="THH16989.1"/>
    </source>
</evidence>
<comment type="subcellular location">
    <subcellularLocation>
        <location evidence="1">Mitochondrion</location>
    </subcellularLocation>
</comment>
<gene>
    <name evidence="12" type="ORF">EUX98_g9210</name>
</gene>
<dbReference type="OrthoDB" id="67027at2759"/>
<dbReference type="Gene3D" id="3.30.160.20">
    <property type="match status" value="1"/>
</dbReference>
<dbReference type="InterPro" id="IPR036389">
    <property type="entry name" value="RNase_III_sf"/>
</dbReference>
<dbReference type="PANTHER" id="PTHR11207:SF32">
    <property type="entry name" value="LARGE RIBOSOMAL SUBUNIT PROTEIN ML44"/>
    <property type="match status" value="1"/>
</dbReference>
<comment type="caution">
    <text evidence="12">The sequence shown here is derived from an EMBL/GenBank/DDBJ whole genome shotgun (WGS) entry which is preliminary data.</text>
</comment>
<dbReference type="SUPFAM" id="SSF54768">
    <property type="entry name" value="dsRNA-binding domain-like"/>
    <property type="match status" value="1"/>
</dbReference>
<accession>A0A4S4LWP3</accession>
<dbReference type="InterPro" id="IPR044443">
    <property type="entry name" value="Ribosomal_mL44_DSRM_fung"/>
</dbReference>
<dbReference type="Pfam" id="PF14622">
    <property type="entry name" value="Ribonucleas_3_3"/>
    <property type="match status" value="1"/>
</dbReference>
<dbReference type="InterPro" id="IPR014720">
    <property type="entry name" value="dsRBD_dom"/>
</dbReference>
<protein>
    <recommendedName>
        <fullName evidence="7">Large ribosomal subunit protein mL44</fullName>
    </recommendedName>
</protein>
<dbReference type="Pfam" id="PF22892">
    <property type="entry name" value="DSRM_MRPL44"/>
    <property type="match status" value="1"/>
</dbReference>
<feature type="domain" description="DRBM" evidence="10">
    <location>
        <begin position="236"/>
        <end position="306"/>
    </location>
</feature>
<evidence type="ECO:0000256" key="6">
    <source>
        <dbReference type="ARBA" id="ARBA00024034"/>
    </source>
</evidence>
<name>A0A4S4LWP3_9APHY</name>
<evidence type="ECO:0000256" key="8">
    <source>
        <dbReference type="PROSITE-ProRule" id="PRU00266"/>
    </source>
</evidence>
<keyword evidence="2 8" id="KW-0694">RNA-binding</keyword>
<dbReference type="SMART" id="SM00535">
    <property type="entry name" value="RIBOc"/>
    <property type="match status" value="1"/>
</dbReference>
<reference evidence="12 13" key="1">
    <citation type="submission" date="2019-02" db="EMBL/GenBank/DDBJ databases">
        <title>Genome sequencing of the rare red list fungi Antrodiella citrinella (Flaviporus citrinellus).</title>
        <authorList>
            <person name="Buettner E."/>
            <person name="Kellner H."/>
        </authorList>
    </citation>
    <scope>NUCLEOTIDE SEQUENCE [LARGE SCALE GENOMIC DNA]</scope>
    <source>
        <strain evidence="12 13">DSM 108506</strain>
    </source>
</reference>
<dbReference type="GO" id="GO:0006396">
    <property type="term" value="P:RNA processing"/>
    <property type="evidence" value="ECO:0007669"/>
    <property type="project" value="InterPro"/>
</dbReference>
<feature type="domain" description="RNase III" evidence="11">
    <location>
        <begin position="71"/>
        <end position="209"/>
    </location>
</feature>
<evidence type="ECO:0000259" key="10">
    <source>
        <dbReference type="PROSITE" id="PS50137"/>
    </source>
</evidence>
<evidence type="ECO:0000256" key="4">
    <source>
        <dbReference type="ARBA" id="ARBA00023128"/>
    </source>
</evidence>
<proteinExistence type="inferred from homology"/>
<evidence type="ECO:0000256" key="3">
    <source>
        <dbReference type="ARBA" id="ARBA00022980"/>
    </source>
</evidence>
<dbReference type="PROSITE" id="PS50142">
    <property type="entry name" value="RNASE_3_2"/>
    <property type="match status" value="1"/>
</dbReference>
<evidence type="ECO:0000256" key="5">
    <source>
        <dbReference type="ARBA" id="ARBA00023274"/>
    </source>
</evidence>
<dbReference type="GO" id="GO:0004525">
    <property type="term" value="F:ribonuclease III activity"/>
    <property type="evidence" value="ECO:0007669"/>
    <property type="project" value="InterPro"/>
</dbReference>
<evidence type="ECO:0000256" key="2">
    <source>
        <dbReference type="ARBA" id="ARBA00022884"/>
    </source>
</evidence>
<dbReference type="CDD" id="cd19873">
    <property type="entry name" value="DSRM_MRPL3_like"/>
    <property type="match status" value="1"/>
</dbReference>